<dbReference type="AlphaFoldDB" id="A0A653EF97"/>
<reference evidence="1" key="1">
    <citation type="submission" date="2019-05" db="EMBL/GenBank/DDBJ databases">
        <authorList>
            <person name="Naeem R."/>
            <person name="Antony C."/>
            <person name="Guan Q."/>
        </authorList>
    </citation>
    <scope>NUCLEOTIDE SEQUENCE</scope>
    <source>
        <strain evidence="1">2</strain>
    </source>
</reference>
<dbReference type="RefSeq" id="WP_204802622.1">
    <property type="nucleotide sequence ID" value="NZ_CAJMWM010000001.1"/>
</dbReference>
<evidence type="ECO:0000313" key="1">
    <source>
        <dbReference type="EMBL" id="VTO95530.1"/>
    </source>
</evidence>
<protein>
    <submittedName>
        <fullName evidence="1">Uncharacterized protein</fullName>
    </submittedName>
</protein>
<name>A0A653EF97_9MYCO</name>
<gene>
    <name evidence="1" type="ORF">BIN_B_01010</name>
</gene>
<organism evidence="1">
    <name type="scientific">Mycobacterium riyadhense</name>
    <dbReference type="NCBI Taxonomy" id="486698"/>
    <lineage>
        <taxon>Bacteria</taxon>
        <taxon>Bacillati</taxon>
        <taxon>Actinomycetota</taxon>
        <taxon>Actinomycetes</taxon>
        <taxon>Mycobacteriales</taxon>
        <taxon>Mycobacteriaceae</taxon>
        <taxon>Mycobacterium</taxon>
    </lineage>
</organism>
<dbReference type="EMBL" id="LR589068">
    <property type="protein sequence ID" value="VTO95530.1"/>
    <property type="molecule type" value="Genomic_DNA"/>
</dbReference>
<sequence length="138" mass="14775">MRREEVELVLPGVLFGGDFRGLLDYLGLEGRSLGNNRWAVWPNNDKVFISHYGLADDTEFVNRFDHLKNMPLTSPHLDDPEIVARLAEIDKQLAERMSGGSDITALFHSIQASECAGGAVCGDSPGSSGGGDVDSGAG</sequence>
<accession>A0A653EF97</accession>
<proteinExistence type="predicted"/>